<dbReference type="SUPFAM" id="SSF53474">
    <property type="entry name" value="alpha/beta-Hydrolases"/>
    <property type="match status" value="1"/>
</dbReference>
<organism evidence="1 2">
    <name type="scientific">Streptacidiphilus pinicola</name>
    <dbReference type="NCBI Taxonomy" id="2219663"/>
    <lineage>
        <taxon>Bacteria</taxon>
        <taxon>Bacillati</taxon>
        <taxon>Actinomycetota</taxon>
        <taxon>Actinomycetes</taxon>
        <taxon>Kitasatosporales</taxon>
        <taxon>Streptomycetaceae</taxon>
        <taxon>Streptacidiphilus</taxon>
    </lineage>
</organism>
<protein>
    <recommendedName>
        <fullName evidence="3">Alpha/beta hydrolase</fullName>
    </recommendedName>
</protein>
<name>A0A2X0II45_9ACTN</name>
<evidence type="ECO:0008006" key="3">
    <source>
        <dbReference type="Google" id="ProtNLM"/>
    </source>
</evidence>
<dbReference type="AlphaFoldDB" id="A0A2X0II45"/>
<gene>
    <name evidence="1" type="ORF">DN069_22925</name>
</gene>
<keyword evidence="2" id="KW-1185">Reference proteome</keyword>
<reference evidence="1 2" key="1">
    <citation type="submission" date="2018-06" db="EMBL/GenBank/DDBJ databases">
        <title>Streptacidiphilus pinicola sp. nov., isolated from pine grove soil.</title>
        <authorList>
            <person name="Roh S.G."/>
            <person name="Park S."/>
            <person name="Kim M.-K."/>
            <person name="Yun B.-R."/>
            <person name="Park J."/>
            <person name="Kim M.J."/>
            <person name="Kim Y.S."/>
            <person name="Kim S.B."/>
        </authorList>
    </citation>
    <scope>NUCLEOTIDE SEQUENCE [LARGE SCALE GENOMIC DNA]</scope>
    <source>
        <strain evidence="1 2">MMS16-CNU450</strain>
    </source>
</reference>
<proteinExistence type="predicted"/>
<dbReference type="Proteomes" id="UP000248889">
    <property type="component" value="Unassembled WGS sequence"/>
</dbReference>
<feature type="non-terminal residue" evidence="1">
    <location>
        <position position="65"/>
    </location>
</feature>
<dbReference type="EMBL" id="QKYN01000090">
    <property type="protein sequence ID" value="RAG83253.1"/>
    <property type="molecule type" value="Genomic_DNA"/>
</dbReference>
<comment type="caution">
    <text evidence="1">The sequence shown here is derived from an EMBL/GenBank/DDBJ whole genome shotgun (WGS) entry which is preliminary data.</text>
</comment>
<dbReference type="InterPro" id="IPR029058">
    <property type="entry name" value="AB_hydrolase_fold"/>
</dbReference>
<evidence type="ECO:0000313" key="2">
    <source>
        <dbReference type="Proteomes" id="UP000248889"/>
    </source>
</evidence>
<evidence type="ECO:0000313" key="1">
    <source>
        <dbReference type="EMBL" id="RAG83253.1"/>
    </source>
</evidence>
<accession>A0A2X0II45</accession>
<dbReference type="Gene3D" id="3.40.50.1820">
    <property type="entry name" value="alpha/beta hydrolase"/>
    <property type="match status" value="1"/>
</dbReference>
<sequence>MSETVTPQLRPLRHREIEANGTTFHLAEAGSGEPVLLLAAFPLHAHTWRRAGRVRGRGGPAPAAG</sequence>